<evidence type="ECO:0000313" key="3">
    <source>
        <dbReference type="EMBL" id="EFI35973.1"/>
    </source>
</evidence>
<evidence type="ECO:0000259" key="2">
    <source>
        <dbReference type="Pfam" id="PF00156"/>
    </source>
</evidence>
<keyword evidence="4" id="KW-1185">Reference proteome</keyword>
<dbReference type="Proteomes" id="UP000005496">
    <property type="component" value="Unassembled WGS sequence"/>
</dbReference>
<dbReference type="Gene3D" id="3.40.50.2020">
    <property type="match status" value="1"/>
</dbReference>
<protein>
    <submittedName>
        <fullName evidence="3">Phosphoribosyltransferase</fullName>
    </submittedName>
</protein>
<name>D6SMR2_9BACT</name>
<dbReference type="Pfam" id="PF00156">
    <property type="entry name" value="Pribosyltran"/>
    <property type="match status" value="1"/>
</dbReference>
<dbReference type="GO" id="GO:0016757">
    <property type="term" value="F:glycosyltransferase activity"/>
    <property type="evidence" value="ECO:0007669"/>
    <property type="project" value="UniProtKB-KW"/>
</dbReference>
<keyword evidence="3" id="KW-0328">Glycosyltransferase</keyword>
<dbReference type="InterPro" id="IPR029057">
    <property type="entry name" value="PRTase-like"/>
</dbReference>
<evidence type="ECO:0000256" key="1">
    <source>
        <dbReference type="ARBA" id="ARBA00008007"/>
    </source>
</evidence>
<dbReference type="InterPro" id="IPR051910">
    <property type="entry name" value="ComF/GntX_DNA_util-trans"/>
</dbReference>
<sequence>MMYAFKNVLKEQLRVYGLYSFHPWKLTRVLRREFLGRRCLICGMVRDKETGPDTMCPACLEKIKIRRRGFCPGCAKIYTLEEASPYYCLDCRTRPFPWSGLGFFGPYQDRLRELILCFKFKGDLGLGRVLGGMLVQAGQYHGGVKADMVVPVPMHESKLKMRGFNQSLELARIFSASTGFQLQHRAMVKKRPTAAQSSLNRKDRMKELKGAFEAHAGVVRGQSILLVDDIYTTGSTLEECTRTLIKAGASRVQVLFLARGVM</sequence>
<dbReference type="eggNOG" id="COG1040">
    <property type="taxonomic scope" value="Bacteria"/>
</dbReference>
<keyword evidence="3" id="KW-0808">Transferase</keyword>
<dbReference type="RefSeq" id="WP_008869101.1">
    <property type="nucleotide sequence ID" value="NZ_ACJN02000001.1"/>
</dbReference>
<comment type="similarity">
    <text evidence="1">Belongs to the ComF/GntX family.</text>
</comment>
<dbReference type="InterPro" id="IPR000836">
    <property type="entry name" value="PRTase_dom"/>
</dbReference>
<gene>
    <name evidence="3" type="ORF">Dthio_PD3415</name>
</gene>
<dbReference type="SUPFAM" id="SSF53271">
    <property type="entry name" value="PRTase-like"/>
    <property type="match status" value="1"/>
</dbReference>
<dbReference type="PANTHER" id="PTHR47505">
    <property type="entry name" value="DNA UTILIZATION PROTEIN YHGH"/>
    <property type="match status" value="1"/>
</dbReference>
<accession>D6SMR2</accession>
<dbReference type="CDD" id="cd06223">
    <property type="entry name" value="PRTases_typeI"/>
    <property type="match status" value="1"/>
</dbReference>
<dbReference type="OrthoDB" id="9779910at2"/>
<comment type="caution">
    <text evidence="3">The sequence shown here is derived from an EMBL/GenBank/DDBJ whole genome shotgun (WGS) entry which is preliminary data.</text>
</comment>
<dbReference type="PANTHER" id="PTHR47505:SF1">
    <property type="entry name" value="DNA UTILIZATION PROTEIN YHGH"/>
    <property type="match status" value="1"/>
</dbReference>
<dbReference type="AlphaFoldDB" id="D6SMR2"/>
<proteinExistence type="inferred from homology"/>
<feature type="domain" description="Phosphoribosyltransferase" evidence="2">
    <location>
        <begin position="208"/>
        <end position="257"/>
    </location>
</feature>
<evidence type="ECO:0000313" key="4">
    <source>
        <dbReference type="Proteomes" id="UP000005496"/>
    </source>
</evidence>
<dbReference type="EMBL" id="ACJN02000001">
    <property type="protein sequence ID" value="EFI35973.1"/>
    <property type="molecule type" value="Genomic_DNA"/>
</dbReference>
<reference evidence="3" key="1">
    <citation type="submission" date="2010-05" db="EMBL/GenBank/DDBJ databases">
        <title>The draft genome of Desulfonatronospira thiodismutans ASO3-1.</title>
        <authorList>
            <consortium name="US DOE Joint Genome Institute (JGI-PGF)"/>
            <person name="Lucas S."/>
            <person name="Copeland A."/>
            <person name="Lapidus A."/>
            <person name="Cheng J.-F."/>
            <person name="Bruce D."/>
            <person name="Goodwin L."/>
            <person name="Pitluck S."/>
            <person name="Chertkov O."/>
            <person name="Brettin T."/>
            <person name="Detter J.C."/>
            <person name="Han C."/>
            <person name="Land M.L."/>
            <person name="Hauser L."/>
            <person name="Kyrpides N."/>
            <person name="Mikhailova N."/>
            <person name="Muyzer G."/>
            <person name="Woyke T."/>
        </authorList>
    </citation>
    <scope>NUCLEOTIDE SEQUENCE [LARGE SCALE GENOMIC DNA]</scope>
    <source>
        <strain evidence="3">ASO3-1</strain>
    </source>
</reference>
<organism evidence="3 4">
    <name type="scientific">Desulfonatronospira thiodismutans ASO3-1</name>
    <dbReference type="NCBI Taxonomy" id="555779"/>
    <lineage>
        <taxon>Bacteria</taxon>
        <taxon>Pseudomonadati</taxon>
        <taxon>Thermodesulfobacteriota</taxon>
        <taxon>Desulfovibrionia</taxon>
        <taxon>Desulfovibrionales</taxon>
        <taxon>Desulfonatronovibrionaceae</taxon>
        <taxon>Desulfonatronospira</taxon>
    </lineage>
</organism>